<name>A0A7C5SXR8_9AQUI</name>
<dbReference type="AlphaFoldDB" id="A0A7C5SXR8"/>
<gene>
    <name evidence="5" type="ORF">ENN04_03205</name>
</gene>
<evidence type="ECO:0000256" key="2">
    <source>
        <dbReference type="ARBA" id="ARBA00006472"/>
    </source>
</evidence>
<sequence>MPEERLKHYSPEEILQKLQDEIPQWKYEDGYICREINTKNWKETVMLFNAIAYLAESLWHHPDVELGFKRLKIKLMTHDAKAITDKDFNLAKLIERLISLSF</sequence>
<evidence type="ECO:0000256" key="3">
    <source>
        <dbReference type="ARBA" id="ARBA00013252"/>
    </source>
</evidence>
<proteinExistence type="inferred from homology"/>
<dbReference type="Pfam" id="PF01329">
    <property type="entry name" value="Pterin_4a"/>
    <property type="match status" value="1"/>
</dbReference>
<dbReference type="InterPro" id="IPR001533">
    <property type="entry name" value="Pterin_deHydtase"/>
</dbReference>
<dbReference type="PANTHER" id="PTHR12599">
    <property type="entry name" value="PTERIN-4-ALPHA-CARBINOLAMINE DEHYDRATASE"/>
    <property type="match status" value="1"/>
</dbReference>
<dbReference type="GO" id="GO:0006729">
    <property type="term" value="P:tetrahydrobiopterin biosynthetic process"/>
    <property type="evidence" value="ECO:0007669"/>
    <property type="project" value="InterPro"/>
</dbReference>
<protein>
    <recommendedName>
        <fullName evidence="3">4a-hydroxytetrahydrobiopterin dehydratase</fullName>
        <ecNumber evidence="3">4.2.1.96</ecNumber>
    </recommendedName>
</protein>
<evidence type="ECO:0000256" key="4">
    <source>
        <dbReference type="ARBA" id="ARBA00023239"/>
    </source>
</evidence>
<dbReference type="EMBL" id="DSAC01000038">
    <property type="protein sequence ID" value="HHO73625.1"/>
    <property type="molecule type" value="Genomic_DNA"/>
</dbReference>
<dbReference type="CDD" id="cd00488">
    <property type="entry name" value="PCD_DCoH"/>
    <property type="match status" value="1"/>
</dbReference>
<organism evidence="5">
    <name type="scientific">Thermocrinis ruber</name>
    <dbReference type="NCBI Taxonomy" id="75906"/>
    <lineage>
        <taxon>Bacteria</taxon>
        <taxon>Pseudomonadati</taxon>
        <taxon>Aquificota</taxon>
        <taxon>Aquificia</taxon>
        <taxon>Aquificales</taxon>
        <taxon>Aquificaceae</taxon>
        <taxon>Thermocrinis</taxon>
    </lineage>
</organism>
<evidence type="ECO:0000256" key="1">
    <source>
        <dbReference type="ARBA" id="ARBA00001554"/>
    </source>
</evidence>
<dbReference type="InterPro" id="IPR036428">
    <property type="entry name" value="PCD_sf"/>
</dbReference>
<comment type="similarity">
    <text evidence="2">Belongs to the pterin-4-alpha-carbinolamine dehydratase family.</text>
</comment>
<dbReference type="GO" id="GO:0008124">
    <property type="term" value="F:4-alpha-hydroxytetrahydrobiopterin dehydratase activity"/>
    <property type="evidence" value="ECO:0007669"/>
    <property type="project" value="UniProtKB-EC"/>
</dbReference>
<keyword evidence="4" id="KW-0456">Lyase</keyword>
<evidence type="ECO:0000313" key="5">
    <source>
        <dbReference type="EMBL" id="HHO73625.1"/>
    </source>
</evidence>
<accession>A0A7C5SXR8</accession>
<comment type="catalytic activity">
    <reaction evidence="1">
        <text>(4aS,6R)-4a-hydroxy-L-erythro-5,6,7,8-tetrahydrobiopterin = (6R)-L-erythro-6,7-dihydrobiopterin + H2O</text>
        <dbReference type="Rhea" id="RHEA:11920"/>
        <dbReference type="ChEBI" id="CHEBI:15377"/>
        <dbReference type="ChEBI" id="CHEBI:15642"/>
        <dbReference type="ChEBI" id="CHEBI:43120"/>
        <dbReference type="EC" id="4.2.1.96"/>
    </reaction>
</comment>
<dbReference type="PANTHER" id="PTHR12599:SF0">
    <property type="entry name" value="PTERIN-4-ALPHA-CARBINOLAMINE DEHYDRATASE"/>
    <property type="match status" value="1"/>
</dbReference>
<dbReference type="EC" id="4.2.1.96" evidence="3"/>
<dbReference type="Gene3D" id="3.30.1360.20">
    <property type="entry name" value="Transcriptional coactivator/pterin dehydratase"/>
    <property type="match status" value="1"/>
</dbReference>
<reference evidence="5" key="1">
    <citation type="journal article" date="2020" name="mSystems">
        <title>Genome- and Community-Level Interaction Insights into Carbon Utilization and Element Cycling Functions of Hydrothermarchaeota in Hydrothermal Sediment.</title>
        <authorList>
            <person name="Zhou Z."/>
            <person name="Liu Y."/>
            <person name="Xu W."/>
            <person name="Pan J."/>
            <person name="Luo Z.H."/>
            <person name="Li M."/>
        </authorList>
    </citation>
    <scope>NUCLEOTIDE SEQUENCE [LARGE SCALE GENOMIC DNA]</scope>
    <source>
        <strain evidence="5">SpSt-114</strain>
    </source>
</reference>
<comment type="caution">
    <text evidence="5">The sequence shown here is derived from an EMBL/GenBank/DDBJ whole genome shotgun (WGS) entry which is preliminary data.</text>
</comment>
<dbReference type="SUPFAM" id="SSF55248">
    <property type="entry name" value="PCD-like"/>
    <property type="match status" value="1"/>
</dbReference>